<dbReference type="EMBL" id="JRYR02000001">
    <property type="protein sequence ID" value="OHX67216.1"/>
    <property type="molecule type" value="Genomic_DNA"/>
</dbReference>
<reference evidence="2 3" key="1">
    <citation type="journal article" date="2012" name="Int. J. Syst. Evol. Microbiol.">
        <title>Flammeovirga pacifica sp. nov., isolated from deep-sea sediment.</title>
        <authorList>
            <person name="Xu H."/>
            <person name="Fu Y."/>
            <person name="Yang N."/>
            <person name="Ding Z."/>
            <person name="Lai Q."/>
            <person name="Zeng R."/>
        </authorList>
    </citation>
    <scope>NUCLEOTIDE SEQUENCE [LARGE SCALE GENOMIC DNA]</scope>
    <source>
        <strain evidence="3">DSM 24597 / LMG 26175 / WPAGA1</strain>
    </source>
</reference>
<evidence type="ECO:0000256" key="1">
    <source>
        <dbReference type="SAM" id="Phobius"/>
    </source>
</evidence>
<keyword evidence="1" id="KW-1133">Transmembrane helix</keyword>
<gene>
    <name evidence="2" type="ORF">NH26_13125</name>
</gene>
<keyword evidence="3" id="KW-1185">Reference proteome</keyword>
<dbReference type="Proteomes" id="UP000179797">
    <property type="component" value="Unassembled WGS sequence"/>
</dbReference>
<dbReference type="AlphaFoldDB" id="A0A1S1Z1S1"/>
<proteinExistence type="predicted"/>
<organism evidence="2 3">
    <name type="scientific">Flammeovirga pacifica</name>
    <dbReference type="NCBI Taxonomy" id="915059"/>
    <lineage>
        <taxon>Bacteria</taxon>
        <taxon>Pseudomonadati</taxon>
        <taxon>Bacteroidota</taxon>
        <taxon>Cytophagia</taxon>
        <taxon>Cytophagales</taxon>
        <taxon>Flammeovirgaceae</taxon>
        <taxon>Flammeovirga</taxon>
    </lineage>
</organism>
<feature type="transmembrane region" description="Helical" evidence="1">
    <location>
        <begin position="84"/>
        <end position="105"/>
    </location>
</feature>
<dbReference type="OrthoDB" id="981384at2"/>
<sequence length="112" mass="12042">MRTLTLLAVAGILIPSLLTIFQKSQQLSQMEKTIDGLAKLVKLSILIGFVFGAVGLVTAISYYISPYLGLVQDANTIEVSISALKFYAIIGVVIPILGIVLGSFLSKRQETN</sequence>
<keyword evidence="1" id="KW-0812">Transmembrane</keyword>
<accession>A0A1S1Z1S1</accession>
<feature type="transmembrane region" description="Helical" evidence="1">
    <location>
        <begin position="43"/>
        <end position="64"/>
    </location>
</feature>
<comment type="caution">
    <text evidence="2">The sequence shown here is derived from an EMBL/GenBank/DDBJ whole genome shotgun (WGS) entry which is preliminary data.</text>
</comment>
<feature type="transmembrane region" description="Helical" evidence="1">
    <location>
        <begin position="6"/>
        <end position="22"/>
    </location>
</feature>
<evidence type="ECO:0000313" key="3">
    <source>
        <dbReference type="Proteomes" id="UP000179797"/>
    </source>
</evidence>
<evidence type="ECO:0008006" key="4">
    <source>
        <dbReference type="Google" id="ProtNLM"/>
    </source>
</evidence>
<protein>
    <recommendedName>
        <fullName evidence="4">MotA/TolQ/ExbB proton channel domain-containing protein</fullName>
    </recommendedName>
</protein>
<keyword evidence="1" id="KW-0472">Membrane</keyword>
<dbReference type="RefSeq" id="WP_044225633.1">
    <property type="nucleotide sequence ID" value="NZ_JRYR02000001.1"/>
</dbReference>
<evidence type="ECO:0000313" key="2">
    <source>
        <dbReference type="EMBL" id="OHX67216.1"/>
    </source>
</evidence>
<dbReference type="STRING" id="915059.NH26_13125"/>
<name>A0A1S1Z1S1_FLAPC</name>